<accession>I0IJB2</accession>
<evidence type="ECO:0000313" key="6">
    <source>
        <dbReference type="Proteomes" id="UP000007881"/>
    </source>
</evidence>
<evidence type="ECO:0000256" key="3">
    <source>
        <dbReference type="HAMAP-Rule" id="MF_00580"/>
    </source>
</evidence>
<evidence type="ECO:0000256" key="2">
    <source>
        <dbReference type="ARBA" id="ARBA00023186"/>
    </source>
</evidence>
<dbReference type="eggNOG" id="COG0234">
    <property type="taxonomic scope" value="Bacteria"/>
</dbReference>
<evidence type="ECO:0000256" key="1">
    <source>
        <dbReference type="ARBA" id="ARBA00006975"/>
    </source>
</evidence>
<name>I0IJB2_PHYMF</name>
<dbReference type="FunFam" id="2.30.33.40:FF:000001">
    <property type="entry name" value="10 kDa chaperonin"/>
    <property type="match status" value="1"/>
</dbReference>
<dbReference type="NCBIfam" id="NF001531">
    <property type="entry name" value="PRK00364.2-2"/>
    <property type="match status" value="1"/>
</dbReference>
<dbReference type="GO" id="GO:0051087">
    <property type="term" value="F:protein-folding chaperone binding"/>
    <property type="evidence" value="ECO:0007669"/>
    <property type="project" value="TreeGrafter"/>
</dbReference>
<dbReference type="STRING" id="1142394.PSMK_31910"/>
<comment type="subcellular location">
    <subcellularLocation>
        <location evidence="3">Cytoplasm</location>
    </subcellularLocation>
</comment>
<dbReference type="NCBIfam" id="NF001534">
    <property type="entry name" value="PRK00364.2-5"/>
    <property type="match status" value="1"/>
</dbReference>
<keyword evidence="3" id="KW-0963">Cytoplasm</keyword>
<proteinExistence type="inferred from homology"/>
<dbReference type="HOGENOM" id="CLU_132825_1_0_0"/>
<dbReference type="GO" id="GO:0046872">
    <property type="term" value="F:metal ion binding"/>
    <property type="evidence" value="ECO:0007669"/>
    <property type="project" value="TreeGrafter"/>
</dbReference>
<dbReference type="RefSeq" id="WP_014438553.1">
    <property type="nucleotide sequence ID" value="NC_017080.1"/>
</dbReference>
<comment type="similarity">
    <text evidence="1 3 4">Belongs to the GroES chaperonin family.</text>
</comment>
<dbReference type="GO" id="GO:0005524">
    <property type="term" value="F:ATP binding"/>
    <property type="evidence" value="ECO:0007669"/>
    <property type="project" value="InterPro"/>
</dbReference>
<dbReference type="AlphaFoldDB" id="I0IJB2"/>
<dbReference type="InterPro" id="IPR018369">
    <property type="entry name" value="Chaprnonin_Cpn10_CS"/>
</dbReference>
<dbReference type="EMBL" id="AP012338">
    <property type="protein sequence ID" value="BAM05350.1"/>
    <property type="molecule type" value="Genomic_DNA"/>
</dbReference>
<dbReference type="InterPro" id="IPR037124">
    <property type="entry name" value="Chaperonin_GroES_sf"/>
</dbReference>
<dbReference type="PRINTS" id="PR00297">
    <property type="entry name" value="CHAPERONIN10"/>
</dbReference>
<dbReference type="KEGG" id="phm:PSMK_31910"/>
<dbReference type="PROSITE" id="PS00681">
    <property type="entry name" value="CHAPERONINS_CPN10"/>
    <property type="match status" value="1"/>
</dbReference>
<dbReference type="CDD" id="cd00320">
    <property type="entry name" value="cpn10"/>
    <property type="match status" value="1"/>
</dbReference>
<reference evidence="5 6" key="1">
    <citation type="submission" date="2012-02" db="EMBL/GenBank/DDBJ databases">
        <title>Complete genome sequence of Phycisphaera mikurensis NBRC 102666.</title>
        <authorList>
            <person name="Ankai A."/>
            <person name="Hosoyama A."/>
            <person name="Terui Y."/>
            <person name="Sekine M."/>
            <person name="Fukai R."/>
            <person name="Kato Y."/>
            <person name="Nakamura S."/>
            <person name="Yamada-Narita S."/>
            <person name="Kawakoshi A."/>
            <person name="Fukunaga Y."/>
            <person name="Yamazaki S."/>
            <person name="Fujita N."/>
        </authorList>
    </citation>
    <scope>NUCLEOTIDE SEQUENCE [LARGE SCALE GENOMIC DNA]</scope>
    <source>
        <strain evidence="6">NBRC 102666 / KCTC 22515 / FYK2301M01</strain>
    </source>
</reference>
<evidence type="ECO:0000313" key="5">
    <source>
        <dbReference type="EMBL" id="BAM05350.1"/>
    </source>
</evidence>
<dbReference type="GO" id="GO:0005737">
    <property type="term" value="C:cytoplasm"/>
    <property type="evidence" value="ECO:0007669"/>
    <property type="project" value="UniProtKB-SubCell"/>
</dbReference>
<keyword evidence="6" id="KW-1185">Reference proteome</keyword>
<sequence>MKLKPLGDKILVQRLKAEEKTASGIYLPESAKEKPQHAKVVRVGTGKRTDSGEVLPFQVKEGDTVVLGKWGGTEVKVDGEEYVVLGEDEVLAVVG</sequence>
<dbReference type="OrthoDB" id="9806791at2"/>
<dbReference type="PANTHER" id="PTHR10772:SF63">
    <property type="entry name" value="20 KDA CHAPERONIN, CHLOROPLASTIC"/>
    <property type="match status" value="1"/>
</dbReference>
<evidence type="ECO:0000256" key="4">
    <source>
        <dbReference type="RuleBase" id="RU000535"/>
    </source>
</evidence>
<keyword evidence="2 3" id="KW-0143">Chaperone</keyword>
<dbReference type="GO" id="GO:0044183">
    <property type="term" value="F:protein folding chaperone"/>
    <property type="evidence" value="ECO:0007669"/>
    <property type="project" value="InterPro"/>
</dbReference>
<dbReference type="HAMAP" id="MF_00580">
    <property type="entry name" value="CH10"/>
    <property type="match status" value="1"/>
</dbReference>
<dbReference type="Pfam" id="PF00166">
    <property type="entry name" value="Cpn10"/>
    <property type="match status" value="1"/>
</dbReference>
<dbReference type="InterPro" id="IPR011032">
    <property type="entry name" value="GroES-like_sf"/>
</dbReference>
<comment type="function">
    <text evidence="3 4">Together with the chaperonin GroEL, plays an essential role in assisting protein folding. The GroEL-GroES system forms a nano-cage that allows encapsulation of the non-native substrate proteins and provides a physical environment optimized to promote and accelerate protein folding. GroES binds to the apical surface of the GroEL ring, thereby capping the opening of the GroEL channel.</text>
</comment>
<dbReference type="SMART" id="SM00883">
    <property type="entry name" value="Cpn10"/>
    <property type="match status" value="1"/>
</dbReference>
<organism evidence="5 6">
    <name type="scientific">Phycisphaera mikurensis (strain NBRC 102666 / KCTC 22515 / FYK2301M01)</name>
    <dbReference type="NCBI Taxonomy" id="1142394"/>
    <lineage>
        <taxon>Bacteria</taxon>
        <taxon>Pseudomonadati</taxon>
        <taxon>Planctomycetota</taxon>
        <taxon>Phycisphaerae</taxon>
        <taxon>Phycisphaerales</taxon>
        <taxon>Phycisphaeraceae</taxon>
        <taxon>Phycisphaera</taxon>
    </lineage>
</organism>
<gene>
    <name evidence="3 5" type="primary">groS</name>
    <name evidence="3 5" type="synonym">groES</name>
    <name evidence="5" type="ordered locus">PSMK_31910</name>
</gene>
<protein>
    <recommendedName>
        <fullName evidence="3">Co-chaperonin GroES</fullName>
    </recommendedName>
    <alternativeName>
        <fullName evidence="3">10 kDa chaperonin</fullName>
    </alternativeName>
    <alternativeName>
        <fullName evidence="3">Chaperonin-10</fullName>
        <shortName evidence="3">Cpn10</shortName>
    </alternativeName>
</protein>
<dbReference type="SUPFAM" id="SSF50129">
    <property type="entry name" value="GroES-like"/>
    <property type="match status" value="1"/>
</dbReference>
<dbReference type="GO" id="GO:0051082">
    <property type="term" value="F:unfolded protein binding"/>
    <property type="evidence" value="ECO:0007669"/>
    <property type="project" value="TreeGrafter"/>
</dbReference>
<dbReference type="NCBIfam" id="NF001533">
    <property type="entry name" value="PRK00364.2-4"/>
    <property type="match status" value="1"/>
</dbReference>
<dbReference type="Gene3D" id="2.30.33.40">
    <property type="entry name" value="GroES chaperonin"/>
    <property type="match status" value="1"/>
</dbReference>
<dbReference type="PANTHER" id="PTHR10772">
    <property type="entry name" value="10 KDA HEAT SHOCK PROTEIN"/>
    <property type="match status" value="1"/>
</dbReference>
<dbReference type="InterPro" id="IPR020818">
    <property type="entry name" value="Chaperonin_GroES"/>
</dbReference>
<comment type="subunit">
    <text evidence="3">Heptamer of 7 subunits arranged in a ring. Interacts with the chaperonin GroEL.</text>
</comment>
<dbReference type="Proteomes" id="UP000007881">
    <property type="component" value="Chromosome"/>
</dbReference>